<dbReference type="InterPro" id="IPR018445">
    <property type="entry name" value="Put_Phosphate_transp_reg"/>
</dbReference>
<evidence type="ECO:0000313" key="2">
    <source>
        <dbReference type="EMBL" id="RZQ59485.1"/>
    </source>
</evidence>
<reference evidence="2 3" key="1">
    <citation type="submission" date="2019-02" db="EMBL/GenBank/DDBJ databases">
        <title>Draft genome sequence of Amycolatopsis sp. 8-3EHSu isolated from roots of Suaeda maritima.</title>
        <authorList>
            <person name="Duangmal K."/>
            <person name="Chantavorakit T."/>
        </authorList>
    </citation>
    <scope>NUCLEOTIDE SEQUENCE [LARGE SCALE GENOMIC DNA]</scope>
    <source>
        <strain evidence="2 3">8-3EHSu</strain>
    </source>
</reference>
<evidence type="ECO:0000313" key="3">
    <source>
        <dbReference type="Proteomes" id="UP000292003"/>
    </source>
</evidence>
<comment type="similarity">
    <text evidence="1">Belongs to the UPF0111 family.</text>
</comment>
<dbReference type="InterPro" id="IPR038078">
    <property type="entry name" value="PhoU-like_sf"/>
</dbReference>
<comment type="caution">
    <text evidence="2">The sequence shown here is derived from an EMBL/GenBank/DDBJ whole genome shotgun (WGS) entry which is preliminary data.</text>
</comment>
<organism evidence="2 3">
    <name type="scientific">Amycolatopsis suaedae</name>
    <dbReference type="NCBI Taxonomy" id="2510978"/>
    <lineage>
        <taxon>Bacteria</taxon>
        <taxon>Bacillati</taxon>
        <taxon>Actinomycetota</taxon>
        <taxon>Actinomycetes</taxon>
        <taxon>Pseudonocardiales</taxon>
        <taxon>Pseudonocardiaceae</taxon>
        <taxon>Amycolatopsis</taxon>
    </lineage>
</organism>
<dbReference type="Proteomes" id="UP000292003">
    <property type="component" value="Unassembled WGS sequence"/>
</dbReference>
<name>A0A4V2EKW5_9PSEU</name>
<dbReference type="OrthoDB" id="9797568at2"/>
<sequence>MRLRLRPREPELYEFFTRAARNAAEAAEALAELGSADTGSEELSNRLVEIEHRNDELTHELYNRLNATFVTPFDRDDMYRLGSRLDDVVDHLEAAATLTHLYQPFADVTPPPELLDQVSVLRKLGALTVTAFDDLAAGRDLRHYWVESNSLENEADKLYRMLLVRLFGGEYETLTVLKLKEIADELEEAADAFELVANTVEAIAVKES</sequence>
<evidence type="ECO:0000256" key="1">
    <source>
        <dbReference type="ARBA" id="ARBA00008591"/>
    </source>
</evidence>
<dbReference type="Gene3D" id="1.20.58.220">
    <property type="entry name" value="Phosphate transport system protein phou homolog 2, domain 2"/>
    <property type="match status" value="1"/>
</dbReference>
<dbReference type="Pfam" id="PF01865">
    <property type="entry name" value="PhoU_div"/>
    <property type="match status" value="1"/>
</dbReference>
<keyword evidence="3" id="KW-1185">Reference proteome</keyword>
<dbReference type="RefSeq" id="WP_130479746.1">
    <property type="nucleotide sequence ID" value="NZ_SFCC01000024.1"/>
</dbReference>
<dbReference type="AlphaFoldDB" id="A0A4V2EKW5"/>
<dbReference type="PANTHER" id="PTHR37298:SF1">
    <property type="entry name" value="UPF0111 PROTEIN YKAA"/>
    <property type="match status" value="1"/>
</dbReference>
<protein>
    <submittedName>
        <fullName evidence="2">DUF47 family protein</fullName>
    </submittedName>
</protein>
<dbReference type="PANTHER" id="PTHR37298">
    <property type="entry name" value="UPF0111 PROTEIN YKAA"/>
    <property type="match status" value="1"/>
</dbReference>
<proteinExistence type="inferred from homology"/>
<gene>
    <name evidence="2" type="ORF">EWH70_34235</name>
</gene>
<accession>A0A4V2EKW5</accession>
<dbReference type="InterPro" id="IPR052912">
    <property type="entry name" value="UPF0111_domain"/>
</dbReference>
<dbReference type="EMBL" id="SFCC01000024">
    <property type="protein sequence ID" value="RZQ59485.1"/>
    <property type="molecule type" value="Genomic_DNA"/>
</dbReference>